<sequence>MDGLTKQVVALTNKVDALYEMIKQLTDQVSEHLSQEESTEPTSATSNLLEYGFSVSSLNSSETRQNSSVQEHKDVLIDDDYIESNYYSREPTLTADIQIQRLTAQLTAAYNRIAALEEQLLSKRIHF</sequence>
<proteinExistence type="predicted"/>
<protein>
    <submittedName>
        <fullName evidence="1">Uncharacterized protein</fullName>
    </submittedName>
</protein>
<evidence type="ECO:0000313" key="2">
    <source>
        <dbReference type="Proteomes" id="UP000640725"/>
    </source>
</evidence>
<gene>
    <name evidence="1" type="ORF">IQ236_10285</name>
</gene>
<dbReference type="RefSeq" id="WP_193869171.1">
    <property type="nucleotide sequence ID" value="NZ_JADEWU010000018.1"/>
</dbReference>
<keyword evidence="2" id="KW-1185">Reference proteome</keyword>
<dbReference type="EMBL" id="JADEWU010000018">
    <property type="protein sequence ID" value="MBE9143612.1"/>
    <property type="molecule type" value="Genomic_DNA"/>
</dbReference>
<name>A0ABR9UAX4_9CYAN</name>
<organism evidence="1 2">
    <name type="scientific">Planktothrix mougeotii LEGE 06226</name>
    <dbReference type="NCBI Taxonomy" id="1828728"/>
    <lineage>
        <taxon>Bacteria</taxon>
        <taxon>Bacillati</taxon>
        <taxon>Cyanobacteriota</taxon>
        <taxon>Cyanophyceae</taxon>
        <taxon>Oscillatoriophycideae</taxon>
        <taxon>Oscillatoriales</taxon>
        <taxon>Microcoleaceae</taxon>
        <taxon>Planktothrix</taxon>
    </lineage>
</organism>
<reference evidence="1 2" key="1">
    <citation type="submission" date="2020-10" db="EMBL/GenBank/DDBJ databases">
        <authorList>
            <person name="Castelo-Branco R."/>
            <person name="Eusebio N."/>
            <person name="Adriana R."/>
            <person name="Vieira A."/>
            <person name="Brugerolle De Fraissinette N."/>
            <person name="Rezende De Castro R."/>
            <person name="Schneider M.P."/>
            <person name="Vasconcelos V."/>
            <person name="Leao P.N."/>
        </authorList>
    </citation>
    <scope>NUCLEOTIDE SEQUENCE [LARGE SCALE GENOMIC DNA]</scope>
    <source>
        <strain evidence="1 2">LEGE 06226</strain>
    </source>
</reference>
<comment type="caution">
    <text evidence="1">The sequence shown here is derived from an EMBL/GenBank/DDBJ whole genome shotgun (WGS) entry which is preliminary data.</text>
</comment>
<accession>A0ABR9UAX4</accession>
<evidence type="ECO:0000313" key="1">
    <source>
        <dbReference type="EMBL" id="MBE9143612.1"/>
    </source>
</evidence>
<dbReference type="Proteomes" id="UP000640725">
    <property type="component" value="Unassembled WGS sequence"/>
</dbReference>